<gene>
    <name evidence="14" type="primary">LOC103696295</name>
</gene>
<dbReference type="GO" id="GO:0005634">
    <property type="term" value="C:nucleus"/>
    <property type="evidence" value="ECO:0007669"/>
    <property type="project" value="UniProtKB-SubCell"/>
</dbReference>
<dbReference type="GO" id="GO:0008270">
    <property type="term" value="F:zinc ion binding"/>
    <property type="evidence" value="ECO:0007669"/>
    <property type="project" value="UniProtKB-KW"/>
</dbReference>
<feature type="compositionally biased region" description="Low complexity" evidence="11">
    <location>
        <begin position="178"/>
        <end position="201"/>
    </location>
</feature>
<dbReference type="CDD" id="cd00202">
    <property type="entry name" value="ZnF_GATA"/>
    <property type="match status" value="1"/>
</dbReference>
<accession>A0A8B7BGA6</accession>
<evidence type="ECO:0000256" key="5">
    <source>
        <dbReference type="ARBA" id="ARBA00022833"/>
    </source>
</evidence>
<feature type="region of interest" description="Disordered" evidence="11">
    <location>
        <begin position="221"/>
        <end position="265"/>
    </location>
</feature>
<keyword evidence="10" id="KW-0175">Coiled coil</keyword>
<dbReference type="GO" id="GO:0045893">
    <property type="term" value="P:positive regulation of DNA-templated transcription"/>
    <property type="evidence" value="ECO:0007669"/>
    <property type="project" value="InterPro"/>
</dbReference>
<dbReference type="FunFam" id="3.30.50.10:FF:000018">
    <property type="entry name" value="GATA transcription factor"/>
    <property type="match status" value="1"/>
</dbReference>
<feature type="compositionally biased region" description="Basic residues" evidence="11">
    <location>
        <begin position="234"/>
        <end position="245"/>
    </location>
</feature>
<keyword evidence="5" id="KW-0862">Zinc</keyword>
<evidence type="ECO:0000256" key="6">
    <source>
        <dbReference type="ARBA" id="ARBA00023159"/>
    </source>
</evidence>
<keyword evidence="8" id="KW-0238">DNA-binding</keyword>
<feature type="region of interest" description="Disordered" evidence="11">
    <location>
        <begin position="153"/>
        <end position="201"/>
    </location>
</feature>
<reference evidence="14" key="1">
    <citation type="submission" date="2025-08" db="UniProtKB">
        <authorList>
            <consortium name="RefSeq"/>
        </authorList>
    </citation>
    <scope>IDENTIFICATION</scope>
    <source>
        <tissue evidence="14">Young leaves</tissue>
    </source>
</reference>
<sequence length="353" mass="37617">MERLGTALKNRFQLEVLRSDADHQGLAAAGGEVGWAVERSALFGEDFSVDDLLDLGGIMELEEKEAEEEEEEEQVERAEAESFQISNSTSAVSPCDLLAPTEIEFPNDDVEELEWVSRFFDDSFMELSPCSEITAPSLKRLIPSMESLAPVKAKRSKRSRAAAGGVWSTAGPLPLADSSSSTSSNSSCLSSPSSSSSSSSSSSCLIYDSAVPGFAAPDLVLLAGTPPPAQKESQKKRGRKPKRPKPQSAAVGGSGGGGERRCSHCGAQKTPQWRAGPLGAKTLCNACGVRFKSGRLLPEYRPACSPTFLSHVHSSSHRKVLEMRRQKEEQQQKLLSASSTVAAAASAVPVPSF</sequence>
<dbReference type="Gene3D" id="3.30.50.10">
    <property type="entry name" value="Erythroid Transcription Factor GATA-1, subunit A"/>
    <property type="match status" value="1"/>
</dbReference>
<evidence type="ECO:0000256" key="3">
    <source>
        <dbReference type="ARBA" id="ARBA00022723"/>
    </source>
</evidence>
<keyword evidence="7 8" id="KW-0539">Nucleus</keyword>
<organism evidence="13 14">
    <name type="scientific">Phoenix dactylifera</name>
    <name type="common">Date palm</name>
    <dbReference type="NCBI Taxonomy" id="42345"/>
    <lineage>
        <taxon>Eukaryota</taxon>
        <taxon>Viridiplantae</taxon>
        <taxon>Streptophyta</taxon>
        <taxon>Embryophyta</taxon>
        <taxon>Tracheophyta</taxon>
        <taxon>Spermatophyta</taxon>
        <taxon>Magnoliopsida</taxon>
        <taxon>Liliopsida</taxon>
        <taxon>Arecaceae</taxon>
        <taxon>Coryphoideae</taxon>
        <taxon>Phoeniceae</taxon>
        <taxon>Phoenix</taxon>
    </lineage>
</organism>
<evidence type="ECO:0000256" key="9">
    <source>
        <dbReference type="PROSITE-ProRule" id="PRU00094"/>
    </source>
</evidence>
<comment type="function">
    <text evidence="8">Transcriptional activator that specifically binds 5'-GATA-3' or 5'-GAT-3' motifs within gene promoters.</text>
</comment>
<evidence type="ECO:0000256" key="11">
    <source>
        <dbReference type="SAM" id="MobiDB-lite"/>
    </source>
</evidence>
<dbReference type="AlphaFoldDB" id="A0A8B7BGA6"/>
<evidence type="ECO:0000313" key="13">
    <source>
        <dbReference type="Proteomes" id="UP000228380"/>
    </source>
</evidence>
<comment type="similarity">
    <text evidence="2 8">Belongs to the type IV zinc-finger family. Class A subfamily.</text>
</comment>
<feature type="domain" description="GATA-type" evidence="12">
    <location>
        <begin position="260"/>
        <end position="292"/>
    </location>
</feature>
<comment type="subcellular location">
    <subcellularLocation>
        <location evidence="1 8">Nucleus</location>
    </subcellularLocation>
</comment>
<keyword evidence="3" id="KW-0479">Metal-binding</keyword>
<keyword evidence="13" id="KW-1185">Reference proteome</keyword>
<dbReference type="PROSITE" id="PS50114">
    <property type="entry name" value="GATA_ZN_FINGER_2"/>
    <property type="match status" value="1"/>
</dbReference>
<dbReference type="PANTHER" id="PTHR45658">
    <property type="entry name" value="GATA TRANSCRIPTION FACTOR"/>
    <property type="match status" value="1"/>
</dbReference>
<feature type="coiled-coil region" evidence="10">
    <location>
        <begin position="52"/>
        <end position="81"/>
    </location>
</feature>
<dbReference type="InterPro" id="IPR013088">
    <property type="entry name" value="Znf_NHR/GATA"/>
</dbReference>
<dbReference type="PROSITE" id="PS00344">
    <property type="entry name" value="GATA_ZN_FINGER_1"/>
    <property type="match status" value="1"/>
</dbReference>
<evidence type="ECO:0000256" key="7">
    <source>
        <dbReference type="ARBA" id="ARBA00023242"/>
    </source>
</evidence>
<dbReference type="InterPro" id="IPR016679">
    <property type="entry name" value="TF_GATA_pln"/>
</dbReference>
<evidence type="ECO:0000256" key="1">
    <source>
        <dbReference type="ARBA" id="ARBA00004123"/>
    </source>
</evidence>
<evidence type="ECO:0000256" key="8">
    <source>
        <dbReference type="PIRNR" id="PIRNR016992"/>
    </source>
</evidence>
<dbReference type="GeneID" id="103696295"/>
<evidence type="ECO:0000256" key="2">
    <source>
        <dbReference type="ARBA" id="ARBA00005694"/>
    </source>
</evidence>
<dbReference type="Proteomes" id="UP000228380">
    <property type="component" value="Unplaced"/>
</dbReference>
<dbReference type="Pfam" id="PF00320">
    <property type="entry name" value="GATA"/>
    <property type="match status" value="1"/>
</dbReference>
<keyword evidence="8" id="KW-0804">Transcription</keyword>
<keyword evidence="4 9" id="KW-0863">Zinc-finger</keyword>
<dbReference type="InterPro" id="IPR000679">
    <property type="entry name" value="Znf_GATA"/>
</dbReference>
<evidence type="ECO:0000313" key="14">
    <source>
        <dbReference type="RefSeq" id="XP_008776087.1"/>
    </source>
</evidence>
<evidence type="ECO:0000256" key="10">
    <source>
        <dbReference type="SAM" id="Coils"/>
    </source>
</evidence>
<dbReference type="GO" id="GO:0030154">
    <property type="term" value="P:cell differentiation"/>
    <property type="evidence" value="ECO:0007669"/>
    <property type="project" value="TreeGrafter"/>
</dbReference>
<dbReference type="PANTHER" id="PTHR45658:SF92">
    <property type="entry name" value="GATA TRANSCRIPTION FACTOR 5"/>
    <property type="match status" value="1"/>
</dbReference>
<dbReference type="InterPro" id="IPR051140">
    <property type="entry name" value="GATA_TF"/>
</dbReference>
<evidence type="ECO:0000256" key="4">
    <source>
        <dbReference type="ARBA" id="ARBA00022771"/>
    </source>
</evidence>
<dbReference type="PIRSF" id="PIRSF016992">
    <property type="entry name" value="TF_GATA_plant"/>
    <property type="match status" value="1"/>
</dbReference>
<proteinExistence type="inferred from homology"/>
<dbReference type="SUPFAM" id="SSF57716">
    <property type="entry name" value="Glucocorticoid receptor-like (DNA-binding domain)"/>
    <property type="match status" value="1"/>
</dbReference>
<dbReference type="OrthoDB" id="2162994at2759"/>
<protein>
    <recommendedName>
        <fullName evidence="8">GATA transcription factor</fullName>
    </recommendedName>
</protein>
<dbReference type="KEGG" id="pda:103696295"/>
<dbReference type="RefSeq" id="XP_008776087.1">
    <property type="nucleotide sequence ID" value="XM_008777865.4"/>
</dbReference>
<keyword evidence="6 8" id="KW-0010">Activator</keyword>
<dbReference type="GO" id="GO:0043565">
    <property type="term" value="F:sequence-specific DNA binding"/>
    <property type="evidence" value="ECO:0007669"/>
    <property type="project" value="InterPro"/>
</dbReference>
<evidence type="ECO:0000259" key="12">
    <source>
        <dbReference type="PROSITE" id="PS50114"/>
    </source>
</evidence>
<dbReference type="SMART" id="SM00401">
    <property type="entry name" value="ZnF_GATA"/>
    <property type="match status" value="1"/>
</dbReference>
<keyword evidence="8" id="KW-0805">Transcription regulation</keyword>
<name>A0A8B7BGA6_PHODC</name>